<name>A0A3D9FET5_9SPHN</name>
<evidence type="ECO:0000313" key="1">
    <source>
        <dbReference type="EMBL" id="RED16168.1"/>
    </source>
</evidence>
<dbReference type="Proteomes" id="UP000256310">
    <property type="component" value="Unassembled WGS sequence"/>
</dbReference>
<dbReference type="OrthoDB" id="1676872at2"/>
<comment type="caution">
    <text evidence="1">The sequence shown here is derived from an EMBL/GenBank/DDBJ whole genome shotgun (WGS) entry which is preliminary data.</text>
</comment>
<dbReference type="Gene3D" id="3.40.50.2000">
    <property type="entry name" value="Glycogen Phosphorylase B"/>
    <property type="match status" value="1"/>
</dbReference>
<keyword evidence="2" id="KW-1185">Reference proteome</keyword>
<dbReference type="Pfam" id="PF13692">
    <property type="entry name" value="Glyco_trans_1_4"/>
    <property type="match status" value="1"/>
</dbReference>
<dbReference type="EMBL" id="QRDP01000004">
    <property type="protein sequence ID" value="RED16168.1"/>
    <property type="molecule type" value="Genomic_DNA"/>
</dbReference>
<proteinExistence type="predicted"/>
<dbReference type="AlphaFoldDB" id="A0A3D9FET5"/>
<evidence type="ECO:0000313" key="2">
    <source>
        <dbReference type="Proteomes" id="UP000256310"/>
    </source>
</evidence>
<sequence length="1057" mass="118912">MAFEMQNTINVYVAGCFAEQDRWNDLICRLAWHLSPYLDKIGVIKIQAKEKDIEDINVPDNLDTHIQQHIDALKAKISLTSEETLRSNLNSVDPRKHLFLLADEGSFSAFADESRRFSGNQRFFRIDPQNVRMEGSFYLWATLHAFRDEKAEAEKFSKKFAEMADDIGEHDKSYVFGTGPSLSKFVDENDFADGLTIVANSIVMNDDILDKLAPRIIAAGDPIFHAGCSNYAAAFRTALVKAMDKTEAWLVCPLRDVQIYLTYLPQHVHDRIVGIPFDAQMVPPSDLTENFRLKPYGNILTLMLLPLASTFSRNIHIAGCDGRPVSQNSAFWAHDKKAQFVDKMDDIKTTHPAFFAIDYNDYYLEHNRNLETVLSALESDGRTCVNETQSYLPALFARNGTDLLRAEDQEGQCYLPETVAIIDPDAKGEWGHFLSYDRRLGEVAENAGLDFYILCRKELSNLAGEKKDQIIPVFSRHSWTLGNKWPDVKTEDLDAFATEIEQGIRELERKVSGDILLFMYCGSIEVADILEHVLVSHPRVRAVINLFWAYGFDITDPAYTNQWRSLIQRLAKGTGRVRIMHSTQQITADYFVDYSIEIPVLPHPSTTFGDVAAQRLASDSERWLRRDRPARILFPGGARPEKGYAIGAKACEILDRGDRMEVSFRARKAENTPGAMLAVLDALKSTNTILVEEDFENDDFVSWLKSADVIVVPYLPEAFSNRTSGMLVDAMLLGIPVVAVQGTWLADEIVRHGTGVAVRPTGQALAEGVQWVLERYSDFASATRNAAMGYLRDSTWTKLLQVVLDQHGVNAEAGENQGPAVAITSIETTSLWNPTEACDVKIELAENSGALLLCYEDPILMLSRVIEADSDHKAFLARWRLWASEMLDVVRKNRDRLILVELENVQQDPNLYRVAFAEKSIQLPNFDGDSTSVPCAASIALARIVLERDAVAHCLFQEMQASALRPANIQVPSDLTIQEIAAQYREIKSRLKAADSLRGALQVQNEKQKLQTEEISVLRENIKERETLISEIRQSGSWRATAPLRWIKANLLPERQA</sequence>
<accession>A0A3D9FET5</accession>
<dbReference type="SUPFAM" id="SSF53756">
    <property type="entry name" value="UDP-Glycosyltransferase/glycogen phosphorylase"/>
    <property type="match status" value="1"/>
</dbReference>
<dbReference type="GO" id="GO:0016740">
    <property type="term" value="F:transferase activity"/>
    <property type="evidence" value="ECO:0007669"/>
    <property type="project" value="UniProtKB-KW"/>
</dbReference>
<organism evidence="1 2">
    <name type="scientific">Parasphingopyxis lamellibrachiae</name>
    <dbReference type="NCBI Taxonomy" id="680125"/>
    <lineage>
        <taxon>Bacteria</taxon>
        <taxon>Pseudomonadati</taxon>
        <taxon>Pseudomonadota</taxon>
        <taxon>Alphaproteobacteria</taxon>
        <taxon>Sphingomonadales</taxon>
        <taxon>Sphingomonadaceae</taxon>
        <taxon>Parasphingopyxis</taxon>
    </lineage>
</organism>
<protein>
    <submittedName>
        <fullName evidence="1">Glycosyltransferase involved in cell wall biosynthesis</fullName>
    </submittedName>
</protein>
<dbReference type="RefSeq" id="WP_116235605.1">
    <property type="nucleotide sequence ID" value="NZ_QRDP01000004.1"/>
</dbReference>
<keyword evidence="1" id="KW-0808">Transferase</keyword>
<reference evidence="1 2" key="1">
    <citation type="submission" date="2018-07" db="EMBL/GenBank/DDBJ databases">
        <title>Genomic Encyclopedia of Type Strains, Phase IV (KMG-IV): sequencing the most valuable type-strain genomes for metagenomic binning, comparative biology and taxonomic classification.</title>
        <authorList>
            <person name="Goeker M."/>
        </authorList>
    </citation>
    <scope>NUCLEOTIDE SEQUENCE [LARGE SCALE GENOMIC DNA]</scope>
    <source>
        <strain evidence="1 2">DSM 26725</strain>
    </source>
</reference>
<gene>
    <name evidence="1" type="ORF">DFR46_1184</name>
</gene>